<evidence type="ECO:0000256" key="1">
    <source>
        <dbReference type="SAM" id="MobiDB-lite"/>
    </source>
</evidence>
<reference evidence="3 4" key="1">
    <citation type="submission" date="2016-07" db="EMBL/GenBank/DDBJ databases">
        <title>Pervasive Adenine N6-methylation of Active Genes in Fungi.</title>
        <authorList>
            <consortium name="DOE Joint Genome Institute"/>
            <person name="Mondo S.J."/>
            <person name="Dannebaum R.O."/>
            <person name="Kuo R.C."/>
            <person name="Labutti K."/>
            <person name="Haridas S."/>
            <person name="Kuo A."/>
            <person name="Salamov A."/>
            <person name="Ahrendt S.R."/>
            <person name="Lipzen A."/>
            <person name="Sullivan W."/>
            <person name="Andreopoulos W.B."/>
            <person name="Clum A."/>
            <person name="Lindquist E."/>
            <person name="Daum C."/>
            <person name="Ramamoorthy G.K."/>
            <person name="Gryganskyi A."/>
            <person name="Culley D."/>
            <person name="Magnuson J.K."/>
            <person name="James T.Y."/>
            <person name="O'Malley M.A."/>
            <person name="Stajich J.E."/>
            <person name="Spatafora J.W."/>
            <person name="Visel A."/>
            <person name="Grigoriev I.V."/>
        </authorList>
    </citation>
    <scope>NUCLEOTIDE SEQUENCE [LARGE SCALE GENOMIC DNA]</scope>
    <source>
        <strain evidence="3 4">12-1054</strain>
    </source>
</reference>
<dbReference type="RefSeq" id="XP_040724729.1">
    <property type="nucleotide sequence ID" value="XM_040871274.1"/>
</dbReference>
<feature type="region of interest" description="Disordered" evidence="1">
    <location>
        <begin position="70"/>
        <end position="91"/>
    </location>
</feature>
<evidence type="ECO:0000313" key="4">
    <source>
        <dbReference type="Proteomes" id="UP000193685"/>
    </source>
</evidence>
<dbReference type="EMBL" id="MCFI01000011">
    <property type="protein sequence ID" value="ORY81353.1"/>
    <property type="molecule type" value="Genomic_DNA"/>
</dbReference>
<keyword evidence="2" id="KW-0732">Signal</keyword>
<comment type="caution">
    <text evidence="3">The sequence shown here is derived from an EMBL/GenBank/DDBJ whole genome shotgun (WGS) entry which is preliminary data.</text>
</comment>
<accession>A0A1Y2FBR6</accession>
<feature type="signal peptide" evidence="2">
    <location>
        <begin position="1"/>
        <end position="22"/>
    </location>
</feature>
<evidence type="ECO:0008006" key="5">
    <source>
        <dbReference type="Google" id="ProtNLM"/>
    </source>
</evidence>
<organism evidence="3 4">
    <name type="scientific">Protomyces lactucae-debilis</name>
    <dbReference type="NCBI Taxonomy" id="2754530"/>
    <lineage>
        <taxon>Eukaryota</taxon>
        <taxon>Fungi</taxon>
        <taxon>Dikarya</taxon>
        <taxon>Ascomycota</taxon>
        <taxon>Taphrinomycotina</taxon>
        <taxon>Taphrinomycetes</taxon>
        <taxon>Taphrinales</taxon>
        <taxon>Protomycetaceae</taxon>
        <taxon>Protomyces</taxon>
    </lineage>
</organism>
<evidence type="ECO:0000256" key="2">
    <source>
        <dbReference type="SAM" id="SignalP"/>
    </source>
</evidence>
<feature type="compositionally biased region" description="Polar residues" evidence="1">
    <location>
        <begin position="76"/>
        <end position="89"/>
    </location>
</feature>
<dbReference type="Proteomes" id="UP000193685">
    <property type="component" value="Unassembled WGS sequence"/>
</dbReference>
<dbReference type="AlphaFoldDB" id="A0A1Y2FBR6"/>
<name>A0A1Y2FBR6_PROLT</name>
<proteinExistence type="predicted"/>
<keyword evidence="4" id="KW-1185">Reference proteome</keyword>
<sequence length="158" mass="17257">MISPRAFLLLAYAATAIPILSGVHQQWIHGDQGLTFHQVFRTLQASWPFLPTSWPAVNFISVDASQEHHPQDKLKVSNQAQQSPQSKTATCGMRMTATQAPPTPTTCIDNDCRGGAAAFMRLPLHTPAEPTPAPVLPRTNKAMPAARPRLAMPRQTDL</sequence>
<evidence type="ECO:0000313" key="3">
    <source>
        <dbReference type="EMBL" id="ORY81353.1"/>
    </source>
</evidence>
<gene>
    <name evidence="3" type="ORF">BCR37DRAFT_393229</name>
</gene>
<feature type="chain" id="PRO_5012056340" description="Secreted protein" evidence="2">
    <location>
        <begin position="23"/>
        <end position="158"/>
    </location>
</feature>
<dbReference type="GeneID" id="63787873"/>
<protein>
    <recommendedName>
        <fullName evidence="5">Secreted protein</fullName>
    </recommendedName>
</protein>